<name>A0A191UDB0_9BURK</name>
<dbReference type="EMBL" id="CP015922">
    <property type="protein sequence ID" value="ANI98885.1"/>
    <property type="molecule type" value="Genomic_DNA"/>
</dbReference>
<dbReference type="AlphaFoldDB" id="A0A191UDB0"/>
<dbReference type="OrthoDB" id="9798416at2"/>
<protein>
    <submittedName>
        <fullName evidence="1">Addiction module antitoxin</fullName>
    </submittedName>
</protein>
<dbReference type="KEGG" id="pwu:A8O14_01505"/>
<reference evidence="2" key="1">
    <citation type="submission" date="2016-05" db="EMBL/GenBank/DDBJ databases">
        <title>Polynucleobacter sp. QLW-P1FAT50C-4 genome.</title>
        <authorList>
            <person name="Hahn M.W."/>
        </authorList>
    </citation>
    <scope>NUCLEOTIDE SEQUENCE [LARGE SCALE GENOMIC DNA]</scope>
    <source>
        <strain evidence="2">QLW-P1FAT50C-4</strain>
    </source>
</reference>
<accession>A0A191UDB0</accession>
<evidence type="ECO:0000313" key="2">
    <source>
        <dbReference type="Proteomes" id="UP000078463"/>
    </source>
</evidence>
<dbReference type="RefSeq" id="WP_068947892.1">
    <property type="nucleotide sequence ID" value="NZ_CP015922.1"/>
</dbReference>
<sequence>MTKKKKIKISELPNFDIVDYLKTDKDIAQYLTVVLEDGDPALFVAAIGDIARAKGMSEISKKSGVTRESLYRALKVEARPRFETVTKVIHALGMKLSVHA</sequence>
<dbReference type="PANTHER" id="PTHR40275:SF1">
    <property type="entry name" value="SSL7038 PROTEIN"/>
    <property type="match status" value="1"/>
</dbReference>
<organism evidence="1 2">
    <name type="scientific">Polynucleobacter wuianus</name>
    <dbReference type="NCBI Taxonomy" id="1743168"/>
    <lineage>
        <taxon>Bacteria</taxon>
        <taxon>Pseudomonadati</taxon>
        <taxon>Pseudomonadota</taxon>
        <taxon>Betaproteobacteria</taxon>
        <taxon>Burkholderiales</taxon>
        <taxon>Burkholderiaceae</taxon>
        <taxon>Polynucleobacter</taxon>
    </lineage>
</organism>
<dbReference type="InterPro" id="IPR014057">
    <property type="entry name" value="HI1420"/>
</dbReference>
<dbReference type="InterPro" id="IPR010982">
    <property type="entry name" value="Lambda_DNA-bd_dom_sf"/>
</dbReference>
<dbReference type="Pfam" id="PF21716">
    <property type="entry name" value="dnstrm_HI1420"/>
    <property type="match status" value="1"/>
</dbReference>
<dbReference type="NCBIfam" id="TIGR02684">
    <property type="entry name" value="dnstrm_HI1420"/>
    <property type="match status" value="1"/>
</dbReference>
<dbReference type="STRING" id="1743168.A8O14_01505"/>
<dbReference type="SUPFAM" id="SSF47413">
    <property type="entry name" value="lambda repressor-like DNA-binding domains"/>
    <property type="match status" value="1"/>
</dbReference>
<proteinExistence type="predicted"/>
<dbReference type="PANTHER" id="PTHR40275">
    <property type="entry name" value="SSL7038 PROTEIN"/>
    <property type="match status" value="1"/>
</dbReference>
<dbReference type="GO" id="GO:0003677">
    <property type="term" value="F:DNA binding"/>
    <property type="evidence" value="ECO:0007669"/>
    <property type="project" value="InterPro"/>
</dbReference>
<keyword evidence="2" id="KW-1185">Reference proteome</keyword>
<gene>
    <name evidence="1" type="ORF">A8O14_01505</name>
</gene>
<dbReference type="Proteomes" id="UP000078463">
    <property type="component" value="Chromosome"/>
</dbReference>
<evidence type="ECO:0000313" key="1">
    <source>
        <dbReference type="EMBL" id="ANI98885.1"/>
    </source>
</evidence>